<comment type="catalytic activity">
    <reaction evidence="1">
        <text>ATP + protein L-histidine = ADP + protein N-phospho-L-histidine.</text>
        <dbReference type="EC" id="2.7.13.3"/>
    </reaction>
</comment>
<dbReference type="PANTHER" id="PTHR43047">
    <property type="entry name" value="TWO-COMPONENT HISTIDINE PROTEIN KINASE"/>
    <property type="match status" value="1"/>
</dbReference>
<keyword evidence="4" id="KW-1003">Cell membrane</keyword>
<evidence type="ECO:0000256" key="9">
    <source>
        <dbReference type="ARBA" id="ARBA00022840"/>
    </source>
</evidence>
<keyword evidence="8 15" id="KW-0418">Kinase</keyword>
<feature type="domain" description="Histidine kinase" evidence="14">
    <location>
        <begin position="327"/>
        <end position="547"/>
    </location>
</feature>
<evidence type="ECO:0000256" key="7">
    <source>
        <dbReference type="ARBA" id="ARBA00022741"/>
    </source>
</evidence>
<feature type="transmembrane region" description="Helical" evidence="13">
    <location>
        <begin position="24"/>
        <end position="44"/>
    </location>
</feature>
<reference evidence="15 16" key="2">
    <citation type="submission" date="2019-09" db="EMBL/GenBank/DDBJ databases">
        <title>Mesorhizobium sp. MaA-C15 isolated from Microcystis aeruginosa.</title>
        <authorList>
            <person name="Jeong S.E."/>
            <person name="Jin H.M."/>
            <person name="Jeon C.O."/>
        </authorList>
    </citation>
    <scope>NUCLEOTIDE SEQUENCE [LARGE SCALE GENOMIC DNA]</scope>
    <source>
        <strain evidence="15 16">MaA-C15</strain>
    </source>
</reference>
<evidence type="ECO:0000259" key="14">
    <source>
        <dbReference type="PROSITE" id="PS50109"/>
    </source>
</evidence>
<dbReference type="InterPro" id="IPR005467">
    <property type="entry name" value="His_kinase_dom"/>
</dbReference>
<evidence type="ECO:0000256" key="4">
    <source>
        <dbReference type="ARBA" id="ARBA00022475"/>
    </source>
</evidence>
<dbReference type="PRINTS" id="PR00344">
    <property type="entry name" value="BCTRLSENSOR"/>
</dbReference>
<dbReference type="InterPro" id="IPR003661">
    <property type="entry name" value="HisK_dim/P_dom"/>
</dbReference>
<evidence type="ECO:0000256" key="3">
    <source>
        <dbReference type="ARBA" id="ARBA00012438"/>
    </source>
</evidence>
<keyword evidence="11 13" id="KW-0472">Membrane</keyword>
<dbReference type="Pfam" id="PF00512">
    <property type="entry name" value="HisKA"/>
    <property type="match status" value="1"/>
</dbReference>
<evidence type="ECO:0000256" key="2">
    <source>
        <dbReference type="ARBA" id="ARBA00004236"/>
    </source>
</evidence>
<dbReference type="EMBL" id="VSZS01000056">
    <property type="protein sequence ID" value="TYR34375.1"/>
    <property type="molecule type" value="Genomic_DNA"/>
</dbReference>
<dbReference type="OrthoDB" id="9813151at2"/>
<dbReference type="Gene3D" id="3.30.565.10">
    <property type="entry name" value="Histidine kinase-like ATPase, C-terminal domain"/>
    <property type="match status" value="1"/>
</dbReference>
<dbReference type="SUPFAM" id="SSF55785">
    <property type="entry name" value="PYP-like sensor domain (PAS domain)"/>
    <property type="match status" value="1"/>
</dbReference>
<sequence>MAAGCERLVHPAVTGGERKRQRRLLAALLSGPFVAAAAIVQTVMPHYGAATGLAVLCAVFSASWLVAYLVGTSGRRDRAEPVALAAGALLAGTLVALAGGLAGPLAILLVALPMETYWISRSRKAALQAGGLALAAAVGGGFLLEGAPSGALDWLWLTPTLYAATLGLRWLQQTEAVSDARERNAEGLPEACFDALVVRIARHGEVESASAQATAIMGLEPELLLATGLFDRVHVADRVAFMCAVAQARDEGTAARCTVRLRMPRIPGAEGGGYRAFDIEVVRPATDGSVVALIRDGQEAATLRDELARALEQANATEIAKGRFLAAVSHELRTPLNAIIGFSDMLLHREISGEMTGKQKEHVTLIGEAGNHLLSVVNAILDVSKIEAGSYQINVEPFDLGPALEMCRAMLEPQATAKGVNLSARLPLGLGEVAGDQRAVQQILLNLLSNAIKFTPEGGNVTVNAVRSDDTIRIFVNDTGIGISAEDLATLGRPFMQVQNDYTRQFQGTGLGLSLVKGLVELHHGSMSIESAPGLGTTVTIGLPAASSGETGGRVAKLETRGEKGERHGIALRKTA</sequence>
<evidence type="ECO:0000256" key="6">
    <source>
        <dbReference type="ARBA" id="ARBA00022679"/>
    </source>
</evidence>
<keyword evidence="6" id="KW-0808">Transferase</keyword>
<feature type="transmembrane region" description="Helical" evidence="13">
    <location>
        <begin position="50"/>
        <end position="70"/>
    </location>
</feature>
<dbReference type="InterPro" id="IPR036890">
    <property type="entry name" value="HATPase_C_sf"/>
</dbReference>
<dbReference type="CDD" id="cd00082">
    <property type="entry name" value="HisKA"/>
    <property type="match status" value="1"/>
</dbReference>
<feature type="transmembrane region" description="Helical" evidence="13">
    <location>
        <begin position="82"/>
        <end position="113"/>
    </location>
</feature>
<dbReference type="SUPFAM" id="SSF55874">
    <property type="entry name" value="ATPase domain of HSP90 chaperone/DNA topoisomerase II/histidine kinase"/>
    <property type="match status" value="1"/>
</dbReference>
<comment type="subcellular location">
    <subcellularLocation>
        <location evidence="2">Cell membrane</location>
    </subcellularLocation>
</comment>
<dbReference type="GO" id="GO:0005524">
    <property type="term" value="F:ATP binding"/>
    <property type="evidence" value="ECO:0007669"/>
    <property type="project" value="UniProtKB-KW"/>
</dbReference>
<dbReference type="Gene3D" id="1.10.287.130">
    <property type="match status" value="1"/>
</dbReference>
<dbReference type="InterPro" id="IPR036097">
    <property type="entry name" value="HisK_dim/P_sf"/>
</dbReference>
<evidence type="ECO:0000256" key="13">
    <source>
        <dbReference type="SAM" id="Phobius"/>
    </source>
</evidence>
<keyword evidence="5" id="KW-0597">Phosphoprotein</keyword>
<dbReference type="SUPFAM" id="SSF47384">
    <property type="entry name" value="Homodimeric domain of signal transducing histidine kinase"/>
    <property type="match status" value="1"/>
</dbReference>
<keyword evidence="7" id="KW-0547">Nucleotide-binding</keyword>
<dbReference type="InterPro" id="IPR003594">
    <property type="entry name" value="HATPase_dom"/>
</dbReference>
<dbReference type="Gene3D" id="3.30.450.20">
    <property type="entry name" value="PAS domain"/>
    <property type="match status" value="1"/>
</dbReference>
<feature type="compositionally biased region" description="Basic and acidic residues" evidence="12">
    <location>
        <begin position="556"/>
        <end position="569"/>
    </location>
</feature>
<proteinExistence type="predicted"/>
<dbReference type="CDD" id="cd16922">
    <property type="entry name" value="HATPase_EvgS-ArcB-TorS-like"/>
    <property type="match status" value="1"/>
</dbReference>
<keyword evidence="16" id="KW-1185">Reference proteome</keyword>
<reference evidence="15 16" key="1">
    <citation type="submission" date="2019-08" db="EMBL/GenBank/DDBJ databases">
        <authorList>
            <person name="Seo Y.L."/>
        </authorList>
    </citation>
    <scope>NUCLEOTIDE SEQUENCE [LARGE SCALE GENOMIC DNA]</scope>
    <source>
        <strain evidence="15 16">MaA-C15</strain>
    </source>
</reference>
<organism evidence="15 16">
    <name type="scientific">Neoaquamicrobium microcysteis</name>
    <dbReference type="NCBI Taxonomy" id="2682781"/>
    <lineage>
        <taxon>Bacteria</taxon>
        <taxon>Pseudomonadati</taxon>
        <taxon>Pseudomonadota</taxon>
        <taxon>Alphaproteobacteria</taxon>
        <taxon>Hyphomicrobiales</taxon>
        <taxon>Phyllobacteriaceae</taxon>
        <taxon>Neoaquamicrobium</taxon>
    </lineage>
</organism>
<dbReference type="SMART" id="SM00387">
    <property type="entry name" value="HATPase_c"/>
    <property type="match status" value="1"/>
</dbReference>
<dbReference type="GO" id="GO:0000155">
    <property type="term" value="F:phosphorelay sensor kinase activity"/>
    <property type="evidence" value="ECO:0007669"/>
    <property type="project" value="InterPro"/>
</dbReference>
<dbReference type="InterPro" id="IPR004358">
    <property type="entry name" value="Sig_transdc_His_kin-like_C"/>
</dbReference>
<accession>A0A5D4H4K8</accession>
<dbReference type="GO" id="GO:0009927">
    <property type="term" value="F:histidine phosphotransfer kinase activity"/>
    <property type="evidence" value="ECO:0007669"/>
    <property type="project" value="TreeGrafter"/>
</dbReference>
<evidence type="ECO:0000313" key="15">
    <source>
        <dbReference type="EMBL" id="TYR34375.1"/>
    </source>
</evidence>
<protein>
    <recommendedName>
        <fullName evidence="3">histidine kinase</fullName>
        <ecNumber evidence="3">2.7.13.3</ecNumber>
    </recommendedName>
</protein>
<dbReference type="Pfam" id="PF02518">
    <property type="entry name" value="HATPase_c"/>
    <property type="match status" value="1"/>
</dbReference>
<dbReference type="Proteomes" id="UP000323258">
    <property type="component" value="Unassembled WGS sequence"/>
</dbReference>
<evidence type="ECO:0000256" key="10">
    <source>
        <dbReference type="ARBA" id="ARBA00023012"/>
    </source>
</evidence>
<dbReference type="InterPro" id="IPR035965">
    <property type="entry name" value="PAS-like_dom_sf"/>
</dbReference>
<evidence type="ECO:0000256" key="11">
    <source>
        <dbReference type="ARBA" id="ARBA00023136"/>
    </source>
</evidence>
<gene>
    <name evidence="15" type="ORF">FY036_05235</name>
</gene>
<feature type="region of interest" description="Disordered" evidence="12">
    <location>
        <begin position="546"/>
        <end position="576"/>
    </location>
</feature>
<keyword evidence="13" id="KW-0812">Transmembrane</keyword>
<dbReference type="EC" id="2.7.13.3" evidence="3"/>
<comment type="caution">
    <text evidence="15">The sequence shown here is derived from an EMBL/GenBank/DDBJ whole genome shotgun (WGS) entry which is preliminary data.</text>
</comment>
<keyword evidence="10" id="KW-0902">Two-component regulatory system</keyword>
<evidence type="ECO:0000256" key="12">
    <source>
        <dbReference type="SAM" id="MobiDB-lite"/>
    </source>
</evidence>
<name>A0A5D4H4K8_9HYPH</name>
<dbReference type="AlphaFoldDB" id="A0A5D4H4K8"/>
<dbReference type="GO" id="GO:0005886">
    <property type="term" value="C:plasma membrane"/>
    <property type="evidence" value="ECO:0007669"/>
    <property type="project" value="UniProtKB-SubCell"/>
</dbReference>
<evidence type="ECO:0000256" key="1">
    <source>
        <dbReference type="ARBA" id="ARBA00000085"/>
    </source>
</evidence>
<evidence type="ECO:0000256" key="5">
    <source>
        <dbReference type="ARBA" id="ARBA00022553"/>
    </source>
</evidence>
<keyword evidence="13" id="KW-1133">Transmembrane helix</keyword>
<evidence type="ECO:0000313" key="16">
    <source>
        <dbReference type="Proteomes" id="UP000323258"/>
    </source>
</evidence>
<evidence type="ECO:0000256" key="8">
    <source>
        <dbReference type="ARBA" id="ARBA00022777"/>
    </source>
</evidence>
<dbReference type="PROSITE" id="PS50109">
    <property type="entry name" value="HIS_KIN"/>
    <property type="match status" value="1"/>
</dbReference>
<keyword evidence="9" id="KW-0067">ATP-binding</keyword>
<dbReference type="SMART" id="SM00388">
    <property type="entry name" value="HisKA"/>
    <property type="match status" value="1"/>
</dbReference>
<dbReference type="PANTHER" id="PTHR43047:SF72">
    <property type="entry name" value="OSMOSENSING HISTIDINE PROTEIN KINASE SLN1"/>
    <property type="match status" value="1"/>
</dbReference>
<dbReference type="FunFam" id="3.30.565.10:FF:000023">
    <property type="entry name" value="PAS domain-containing sensor histidine kinase"/>
    <property type="match status" value="1"/>
</dbReference>